<dbReference type="AlphaFoldDB" id="A0A7W7W452"/>
<organism evidence="1 2">
    <name type="scientific">Lipingzhangella halophila</name>
    <dbReference type="NCBI Taxonomy" id="1783352"/>
    <lineage>
        <taxon>Bacteria</taxon>
        <taxon>Bacillati</taxon>
        <taxon>Actinomycetota</taxon>
        <taxon>Actinomycetes</taxon>
        <taxon>Streptosporangiales</taxon>
        <taxon>Nocardiopsidaceae</taxon>
        <taxon>Lipingzhangella</taxon>
    </lineage>
</organism>
<accession>A0A7W7W452</accession>
<gene>
    <name evidence="1" type="ORF">F4561_004058</name>
</gene>
<evidence type="ECO:0000313" key="2">
    <source>
        <dbReference type="Proteomes" id="UP000523007"/>
    </source>
</evidence>
<name>A0A7W7W452_9ACTN</name>
<proteinExistence type="predicted"/>
<reference evidence="1 2" key="1">
    <citation type="submission" date="2020-08" db="EMBL/GenBank/DDBJ databases">
        <title>Sequencing the genomes of 1000 actinobacteria strains.</title>
        <authorList>
            <person name="Klenk H.-P."/>
        </authorList>
    </citation>
    <scope>NUCLEOTIDE SEQUENCE [LARGE SCALE GENOMIC DNA]</scope>
    <source>
        <strain evidence="1 2">DSM 102030</strain>
    </source>
</reference>
<protein>
    <submittedName>
        <fullName evidence="1">Uncharacterized protein</fullName>
    </submittedName>
</protein>
<dbReference type="Proteomes" id="UP000523007">
    <property type="component" value="Unassembled WGS sequence"/>
</dbReference>
<keyword evidence="2" id="KW-1185">Reference proteome</keyword>
<evidence type="ECO:0000313" key="1">
    <source>
        <dbReference type="EMBL" id="MBB4933238.1"/>
    </source>
</evidence>
<comment type="caution">
    <text evidence="1">The sequence shown here is derived from an EMBL/GenBank/DDBJ whole genome shotgun (WGS) entry which is preliminary data.</text>
</comment>
<dbReference type="EMBL" id="JACHJT010000001">
    <property type="protein sequence ID" value="MBB4933238.1"/>
    <property type="molecule type" value="Genomic_DNA"/>
</dbReference>
<sequence>MRLTRTRALTSFHKGGAFDTFGLLNSHLDSDSDRDSDT</sequence>